<dbReference type="Proteomes" id="UP001151133">
    <property type="component" value="Unassembled WGS sequence"/>
</dbReference>
<organism evidence="1 2">
    <name type="scientific">Flavobacterium frigoritolerans</name>
    <dbReference type="NCBI Taxonomy" id="2987686"/>
    <lineage>
        <taxon>Bacteria</taxon>
        <taxon>Pseudomonadati</taxon>
        <taxon>Bacteroidota</taxon>
        <taxon>Flavobacteriia</taxon>
        <taxon>Flavobacteriales</taxon>
        <taxon>Flavobacteriaceae</taxon>
        <taxon>Flavobacterium</taxon>
    </lineage>
</organism>
<gene>
    <name evidence="1" type="ORF">OIU80_03200</name>
</gene>
<reference evidence="1" key="1">
    <citation type="submission" date="2022-10" db="EMBL/GenBank/DDBJ databases">
        <title>Two novel species of Flavobacterium.</title>
        <authorList>
            <person name="Liu Q."/>
            <person name="Xin Y.-H."/>
        </authorList>
    </citation>
    <scope>NUCLEOTIDE SEQUENCE</scope>
    <source>
        <strain evidence="1">LS1R47</strain>
    </source>
</reference>
<protein>
    <recommendedName>
        <fullName evidence="3">Nucleotide-diphospho-sugar transferase</fullName>
    </recommendedName>
</protein>
<dbReference type="RefSeq" id="WP_264285642.1">
    <property type="nucleotide sequence ID" value="NZ_JAOZEV010000002.1"/>
</dbReference>
<comment type="caution">
    <text evidence="1">The sequence shown here is derived from an EMBL/GenBank/DDBJ whole genome shotgun (WGS) entry which is preliminary data.</text>
</comment>
<evidence type="ECO:0000313" key="1">
    <source>
        <dbReference type="EMBL" id="MCV9931276.1"/>
    </source>
</evidence>
<keyword evidence="2" id="KW-1185">Reference proteome</keyword>
<name>A0A9X2ZH35_9FLAO</name>
<dbReference type="AlphaFoldDB" id="A0A9X2ZH35"/>
<accession>A0A9X2ZH35</accession>
<dbReference type="EMBL" id="JAOZEV010000002">
    <property type="protein sequence ID" value="MCV9931276.1"/>
    <property type="molecule type" value="Genomic_DNA"/>
</dbReference>
<evidence type="ECO:0008006" key="3">
    <source>
        <dbReference type="Google" id="ProtNLM"/>
    </source>
</evidence>
<proteinExistence type="predicted"/>
<sequence length="304" mass="35900">MKPSVVLVHVGDVFASYINDCIEQIQKFNDCNIYLILSEKHFEMIKSKVILLSIENVKKSTNHIDFLRTSKRDDNFRDGFWKSVVERFYYIEDVIIEHNLENVFHFENDVMIYCDLEKMSRVMSQNKIKMAAPFDNDSRCIPSFVYFKGNEVLSELNRFMFQFSDYNDMELIAMFNEKYSLIEMLPVIPNDYKRELKSVSGITVRNKLKYFENFDKFKSIFDAAAIGQYLGGVDSRNVKPNIFSKLLKRNSKFINESAVYNVSDFNYVWEIDDLGRKIPFLTYNGKMHKISNLHIHSKQLDLFK</sequence>
<evidence type="ECO:0000313" key="2">
    <source>
        <dbReference type="Proteomes" id="UP001151133"/>
    </source>
</evidence>